<dbReference type="FunCoup" id="A0A7R8UIZ4">
    <property type="interactions" value="1932"/>
</dbReference>
<keyword evidence="2 6" id="KW-0547">Nucleotide-binding</keyword>
<dbReference type="Gene3D" id="1.10.1420.10">
    <property type="match status" value="2"/>
</dbReference>
<dbReference type="Gene3D" id="3.40.50.300">
    <property type="entry name" value="P-loop containing nucleotide triphosphate hydrolases"/>
    <property type="match status" value="1"/>
</dbReference>
<dbReference type="Proteomes" id="UP000594454">
    <property type="component" value="Chromosome 2"/>
</dbReference>
<dbReference type="InterPro" id="IPR007860">
    <property type="entry name" value="DNA_mmatch_repair_MutS_con_dom"/>
</dbReference>
<dbReference type="OrthoDB" id="121051at2759"/>
<keyword evidence="10" id="KW-1185">Reference proteome</keyword>
<dbReference type="AlphaFoldDB" id="A0A7R8UIZ4"/>
<evidence type="ECO:0000256" key="5">
    <source>
        <dbReference type="ARBA" id="ARBA00023125"/>
    </source>
</evidence>
<dbReference type="SUPFAM" id="SSF52540">
    <property type="entry name" value="P-loop containing nucleoside triphosphate hydrolases"/>
    <property type="match status" value="1"/>
</dbReference>
<organism evidence="9 10">
    <name type="scientific">Hermetia illucens</name>
    <name type="common">Black soldier fly</name>
    <dbReference type="NCBI Taxonomy" id="343691"/>
    <lineage>
        <taxon>Eukaryota</taxon>
        <taxon>Metazoa</taxon>
        <taxon>Ecdysozoa</taxon>
        <taxon>Arthropoda</taxon>
        <taxon>Hexapoda</taxon>
        <taxon>Insecta</taxon>
        <taxon>Pterygota</taxon>
        <taxon>Neoptera</taxon>
        <taxon>Endopterygota</taxon>
        <taxon>Diptera</taxon>
        <taxon>Brachycera</taxon>
        <taxon>Stratiomyomorpha</taxon>
        <taxon>Stratiomyidae</taxon>
        <taxon>Hermetiinae</taxon>
        <taxon>Hermetia</taxon>
    </lineage>
</organism>
<reference evidence="9 10" key="1">
    <citation type="submission" date="2020-11" db="EMBL/GenBank/DDBJ databases">
        <authorList>
            <person name="Wallbank WR R."/>
            <person name="Pardo Diaz C."/>
            <person name="Kozak K."/>
            <person name="Martin S."/>
            <person name="Jiggins C."/>
            <person name="Moest M."/>
            <person name="Warren A I."/>
            <person name="Generalovic N T."/>
            <person name="Byers J.R.P. K."/>
            <person name="Montejo-Kovacevich G."/>
            <person name="Yen C E."/>
        </authorList>
    </citation>
    <scope>NUCLEOTIDE SEQUENCE [LARGE SCALE GENOMIC DNA]</scope>
</reference>
<dbReference type="InterPro" id="IPR036187">
    <property type="entry name" value="DNA_mismatch_repair_MutS_sf"/>
</dbReference>
<dbReference type="SUPFAM" id="SSF48334">
    <property type="entry name" value="DNA repair protein MutS, domain III"/>
    <property type="match status" value="1"/>
</dbReference>
<dbReference type="InParanoid" id="A0A7R8UIZ4"/>
<dbReference type="Pfam" id="PF01624">
    <property type="entry name" value="MutS_I"/>
    <property type="match status" value="1"/>
</dbReference>
<comment type="similarity">
    <text evidence="1 6">Belongs to the DNA mismatch repair MutS family.</text>
</comment>
<dbReference type="Pfam" id="PF05190">
    <property type="entry name" value="MutS_IV"/>
    <property type="match status" value="1"/>
</dbReference>
<dbReference type="InterPro" id="IPR017261">
    <property type="entry name" value="DNA_mismatch_repair_MutS/MSH"/>
</dbReference>
<dbReference type="PIRSF" id="PIRSF037677">
    <property type="entry name" value="DNA_mis_repair_Msh6"/>
    <property type="match status" value="1"/>
</dbReference>
<dbReference type="InterPro" id="IPR007861">
    <property type="entry name" value="DNA_mismatch_repair_MutS_clamp"/>
</dbReference>
<dbReference type="InterPro" id="IPR045076">
    <property type="entry name" value="MutS"/>
</dbReference>
<dbReference type="InterPro" id="IPR036678">
    <property type="entry name" value="MutS_con_dom_sf"/>
</dbReference>
<dbReference type="PANTHER" id="PTHR11361">
    <property type="entry name" value="DNA MISMATCH REPAIR PROTEIN MUTS FAMILY MEMBER"/>
    <property type="match status" value="1"/>
</dbReference>
<dbReference type="FunFam" id="3.40.1170.10:FF:000002">
    <property type="entry name" value="DNA mismatch repair protein"/>
    <property type="match status" value="1"/>
</dbReference>
<dbReference type="OMA" id="TPMMAQY"/>
<evidence type="ECO:0000256" key="1">
    <source>
        <dbReference type="ARBA" id="ARBA00006271"/>
    </source>
</evidence>
<evidence type="ECO:0000256" key="7">
    <source>
        <dbReference type="SAM" id="MobiDB-lite"/>
    </source>
</evidence>
<dbReference type="SMART" id="SM00534">
    <property type="entry name" value="MUTSac"/>
    <property type="match status" value="1"/>
</dbReference>
<dbReference type="PROSITE" id="PS00486">
    <property type="entry name" value="DNA_MISMATCH_REPAIR_2"/>
    <property type="match status" value="1"/>
</dbReference>
<keyword evidence="5 6" id="KW-0238">DNA-binding</keyword>
<keyword evidence="4" id="KW-0067">ATP-binding</keyword>
<dbReference type="NCBIfam" id="NF003810">
    <property type="entry name" value="PRK05399.1"/>
    <property type="match status" value="1"/>
</dbReference>
<dbReference type="GO" id="GO:0030983">
    <property type="term" value="F:mismatched DNA binding"/>
    <property type="evidence" value="ECO:0007669"/>
    <property type="project" value="InterPro"/>
</dbReference>
<dbReference type="SUPFAM" id="SSF53150">
    <property type="entry name" value="DNA repair protein MutS, domain II"/>
    <property type="match status" value="1"/>
</dbReference>
<dbReference type="InterPro" id="IPR007696">
    <property type="entry name" value="DNA_mismatch_repair_MutS_core"/>
</dbReference>
<evidence type="ECO:0000313" key="10">
    <source>
        <dbReference type="Proteomes" id="UP000594454"/>
    </source>
</evidence>
<dbReference type="SUPFAM" id="SSF55271">
    <property type="entry name" value="DNA repair protein MutS, domain I"/>
    <property type="match status" value="1"/>
</dbReference>
<dbReference type="Gene3D" id="3.30.420.110">
    <property type="entry name" value="MutS, connector domain"/>
    <property type="match status" value="1"/>
</dbReference>
<proteinExistence type="inferred from homology"/>
<dbReference type="Pfam" id="PF05192">
    <property type="entry name" value="MutS_III"/>
    <property type="match status" value="1"/>
</dbReference>
<evidence type="ECO:0000259" key="8">
    <source>
        <dbReference type="PROSITE" id="PS00486"/>
    </source>
</evidence>
<evidence type="ECO:0000256" key="6">
    <source>
        <dbReference type="RuleBase" id="RU003756"/>
    </source>
</evidence>
<dbReference type="SMART" id="SM00533">
    <property type="entry name" value="MUTSd"/>
    <property type="match status" value="1"/>
</dbReference>
<dbReference type="GO" id="GO:0140664">
    <property type="term" value="F:ATP-dependent DNA damage sensor activity"/>
    <property type="evidence" value="ECO:0007669"/>
    <property type="project" value="InterPro"/>
</dbReference>
<dbReference type="Pfam" id="PF00488">
    <property type="entry name" value="MutS_V"/>
    <property type="match status" value="1"/>
</dbReference>
<evidence type="ECO:0000313" key="9">
    <source>
        <dbReference type="EMBL" id="CAD7081514.1"/>
    </source>
</evidence>
<dbReference type="FunFam" id="3.40.50.300:FF:002677">
    <property type="entry name" value="DNA mismatch repair protein"/>
    <property type="match status" value="1"/>
</dbReference>
<keyword evidence="6" id="KW-0234">DNA repair</keyword>
<feature type="domain" description="DNA mismatch repair proteins mutS family" evidence="8">
    <location>
        <begin position="936"/>
        <end position="952"/>
    </location>
</feature>
<accession>A0A7R8UIZ4</accession>
<evidence type="ECO:0000256" key="3">
    <source>
        <dbReference type="ARBA" id="ARBA00022763"/>
    </source>
</evidence>
<evidence type="ECO:0000256" key="4">
    <source>
        <dbReference type="ARBA" id="ARBA00022840"/>
    </source>
</evidence>
<dbReference type="InterPro" id="IPR000432">
    <property type="entry name" value="DNA_mismatch_repair_MutS_C"/>
</dbReference>
<comment type="function">
    <text evidence="6">Component of the post-replicative DNA mismatch repair system (MMR).</text>
</comment>
<dbReference type="CDD" id="cd03286">
    <property type="entry name" value="ABC_MSH6_euk"/>
    <property type="match status" value="1"/>
</dbReference>
<sequence length="1081" mass="123089">MSKRQSGNTLLNYFSKTPSTPKSAKVENGDAENRKESKCDDADKSVISKRNFPKDESSSEEEVELFKFNLKKRRRIQSNSDSDSEKEKKVLKVEKVAPATPKTPKAKVKDISETEKEAITGDDVNYAHTRLEFLKPENIKDAKGRRPTDPNYDRRTLYVPEKFLSTLSPGVRQWWDLKSHNFDCVLFFKVGKFYELYHMDADIAVKELECTYMRGDFAHSGFPEISYEKMATKLVERGYKVARVEQTETPDMMAQRCKTQRQVTKFDRVVKREICQITNRGTQVPGVQTSFEGDHKPNYMLAIIEKVEETGRTYGVCFIDTAIGEFTMGQFSDDKNASRLRTLISHNSPALILYGKDKISNETQHIIKTVLCNAIKEMVPNTPYIWDAEKAFSNLVEKYFANNEDAKLPETIKEIKDEDGLKSKKVYELCVNALGACIWYMQQCLIDQRVLSMASFKIYTPPDVRITTTEDDIKPVVDHRRYMVLDAITLSNLRLIGGELSLLNTLDQCCTKFGKRLLHFWVCCPSYSVNEIKRRQEAISEFISKNNKADEIRSFLSTLSDFEKQLSQIHGFGARPRNSDHPDSRAVLFEEKIYNTKKIQNFIGLLRGFESLVDIPEKFSEFQSSKLIRKLSQLAPEGEYPDLKPLLEFFENAFDHKEALEQGIIAPEKGVDVEFDSVEEKIENLKTEMQEYLSEQKAYFGCEVKYFGNDKKRFQLEIPENKTKKATSEYFLEGQKKGTHPVRRYNTAETKDFLKRMMQLEDERNKVLKEIAGRIFKQFSSHYAVWKKCLDCIAELDVLLSLAAFTKNQQVVCVPEVYDNSESPFIEIEEGCHPCVATADDFIPNDITIGGESTGSLFLLTGPNMGGKSTLMRQVGLISVLAQMGAHVPARSCRMSLIDRIFTRLGAQDDILAGHSTFLVELNETSSIIKDATKKSLVLLDELGRGTATYDGTAIAVAVANFLADLGCRSIFSTHYHNLIHYFQDDKRVTLGHMSCMVENEDDEDPTQESVTFLYKLAPGACPKSYGFNAAKLAGMPNEITKRASNISKTFMEHSIRKKLFAKILCKSSVPMIRQLIKSQY</sequence>
<dbReference type="FunFam" id="1.10.1420.10:FF:000005">
    <property type="entry name" value="DNA mismatch repair protein"/>
    <property type="match status" value="1"/>
</dbReference>
<dbReference type="InterPro" id="IPR007695">
    <property type="entry name" value="DNA_mismatch_repair_MutS-lik_N"/>
</dbReference>
<dbReference type="EMBL" id="LR899010">
    <property type="protein sequence ID" value="CAD7081514.1"/>
    <property type="molecule type" value="Genomic_DNA"/>
</dbReference>
<gene>
    <name evidence="9" type="ORF">HERILL_LOCUS4613</name>
</gene>
<dbReference type="Gene3D" id="3.40.1170.10">
    <property type="entry name" value="DNA repair protein MutS, domain I"/>
    <property type="match status" value="1"/>
</dbReference>
<dbReference type="GO" id="GO:0005524">
    <property type="term" value="F:ATP binding"/>
    <property type="evidence" value="ECO:0007669"/>
    <property type="project" value="UniProtKB-KW"/>
</dbReference>
<dbReference type="GO" id="GO:0006298">
    <property type="term" value="P:mismatch repair"/>
    <property type="evidence" value="ECO:0007669"/>
    <property type="project" value="InterPro"/>
</dbReference>
<evidence type="ECO:0000256" key="2">
    <source>
        <dbReference type="ARBA" id="ARBA00022741"/>
    </source>
</evidence>
<feature type="compositionally biased region" description="Basic and acidic residues" evidence="7">
    <location>
        <begin position="24"/>
        <end position="57"/>
    </location>
</feature>
<dbReference type="InterPro" id="IPR027417">
    <property type="entry name" value="P-loop_NTPase"/>
</dbReference>
<dbReference type="Pfam" id="PF05188">
    <property type="entry name" value="MutS_II"/>
    <property type="match status" value="1"/>
</dbReference>
<protein>
    <recommendedName>
        <fullName evidence="8">DNA mismatch repair proteins mutS family domain-containing protein</fullName>
    </recommendedName>
</protein>
<dbReference type="PANTHER" id="PTHR11361:SF148">
    <property type="entry name" value="DNA MISMATCH REPAIR PROTEIN MSH6"/>
    <property type="match status" value="1"/>
</dbReference>
<feature type="region of interest" description="Disordered" evidence="7">
    <location>
        <begin position="1"/>
        <end position="64"/>
    </location>
</feature>
<keyword evidence="3 6" id="KW-0227">DNA damage</keyword>
<dbReference type="GO" id="GO:0032301">
    <property type="term" value="C:MutSalpha complex"/>
    <property type="evidence" value="ECO:0007669"/>
    <property type="project" value="TreeGrafter"/>
</dbReference>
<dbReference type="InterPro" id="IPR016151">
    <property type="entry name" value="DNA_mismatch_repair_MutS_N"/>
</dbReference>
<name>A0A7R8UIZ4_HERIL</name>
<feature type="compositionally biased region" description="Polar residues" evidence="7">
    <location>
        <begin position="1"/>
        <end position="22"/>
    </location>
</feature>